<dbReference type="AlphaFoldDB" id="A0A835R0C7"/>
<feature type="region of interest" description="Disordered" evidence="1">
    <location>
        <begin position="253"/>
        <end position="274"/>
    </location>
</feature>
<comment type="caution">
    <text evidence="2">The sequence shown here is derived from an EMBL/GenBank/DDBJ whole genome shotgun (WGS) entry which is preliminary data.</text>
</comment>
<dbReference type="GO" id="GO:0007623">
    <property type="term" value="P:circadian rhythm"/>
    <property type="evidence" value="ECO:0007669"/>
    <property type="project" value="InterPro"/>
</dbReference>
<reference evidence="2 3" key="1">
    <citation type="journal article" date="2020" name="Nat. Food">
        <title>A phased Vanilla planifolia genome enables genetic improvement of flavour and production.</title>
        <authorList>
            <person name="Hasing T."/>
            <person name="Tang H."/>
            <person name="Brym M."/>
            <person name="Khazi F."/>
            <person name="Huang T."/>
            <person name="Chambers A.H."/>
        </authorList>
    </citation>
    <scope>NUCLEOTIDE SEQUENCE [LARGE SCALE GENOMIC DNA]</scope>
    <source>
        <tissue evidence="2">Leaf</tissue>
    </source>
</reference>
<accession>A0A835R0C7</accession>
<protein>
    <submittedName>
        <fullName evidence="2">Uncharacterized protein</fullName>
    </submittedName>
</protein>
<dbReference type="GO" id="GO:0006355">
    <property type="term" value="P:regulation of DNA-templated transcription"/>
    <property type="evidence" value="ECO:0007669"/>
    <property type="project" value="InterPro"/>
</dbReference>
<keyword evidence="3" id="KW-1185">Reference proteome</keyword>
<evidence type="ECO:0000313" key="3">
    <source>
        <dbReference type="Proteomes" id="UP000636800"/>
    </source>
</evidence>
<sequence>MFSWNYQDQVEDILWGTNEDIEDHIVPVPKEHERNSFSKHEKCSKKQKKEENNTTECSKIGTFESENNLFSRTMENNSDINKNQDLNDAGMDMDASWPELSNLSMTFCGNYNDRIDRDPFQTGLESKLPGASVLKSIGVGMAGYNQPSGLLLDKGSYLSKSYIHLIGNGMQLDAGPEFCGYGDEGNDGFMDYDWSNIEDLDDLDMLLRNNEMIEQANAFLASSTDVMSSTSQYITVPEFASCRDHQLDKGSAHRLTEHSSLNHSQKEKMADSILQTEEEQTTSYTCLSSESCGKHSPTSCKMSF</sequence>
<dbReference type="Proteomes" id="UP000636800">
    <property type="component" value="Chromosome 5"/>
</dbReference>
<dbReference type="PANTHER" id="PTHR33334">
    <property type="entry name" value="PROTEIN LNK1"/>
    <property type="match status" value="1"/>
</dbReference>
<dbReference type="EMBL" id="JADCNL010000005">
    <property type="protein sequence ID" value="KAG0481243.1"/>
    <property type="molecule type" value="Genomic_DNA"/>
</dbReference>
<evidence type="ECO:0000256" key="1">
    <source>
        <dbReference type="SAM" id="MobiDB-lite"/>
    </source>
</evidence>
<organism evidence="2 3">
    <name type="scientific">Vanilla planifolia</name>
    <name type="common">Vanilla</name>
    <dbReference type="NCBI Taxonomy" id="51239"/>
    <lineage>
        <taxon>Eukaryota</taxon>
        <taxon>Viridiplantae</taxon>
        <taxon>Streptophyta</taxon>
        <taxon>Embryophyta</taxon>
        <taxon>Tracheophyta</taxon>
        <taxon>Spermatophyta</taxon>
        <taxon>Magnoliopsida</taxon>
        <taxon>Liliopsida</taxon>
        <taxon>Asparagales</taxon>
        <taxon>Orchidaceae</taxon>
        <taxon>Vanilloideae</taxon>
        <taxon>Vanilleae</taxon>
        <taxon>Vanilla</taxon>
    </lineage>
</organism>
<gene>
    <name evidence="2" type="ORF">HPP92_012101</name>
</gene>
<dbReference type="OrthoDB" id="786489at2759"/>
<dbReference type="PANTHER" id="PTHR33334:SF5">
    <property type="entry name" value="PROTEIN LNK2"/>
    <property type="match status" value="1"/>
</dbReference>
<proteinExistence type="predicted"/>
<dbReference type="InterPro" id="IPR039928">
    <property type="entry name" value="LNK"/>
</dbReference>
<feature type="region of interest" description="Disordered" evidence="1">
    <location>
        <begin position="30"/>
        <end position="56"/>
    </location>
</feature>
<name>A0A835R0C7_VANPL</name>
<feature type="compositionally biased region" description="Basic and acidic residues" evidence="1">
    <location>
        <begin position="30"/>
        <end position="41"/>
    </location>
</feature>
<evidence type="ECO:0000313" key="2">
    <source>
        <dbReference type="EMBL" id="KAG0481243.1"/>
    </source>
</evidence>